<evidence type="ECO:0000313" key="4">
    <source>
        <dbReference type="Proteomes" id="UP000053317"/>
    </source>
</evidence>
<dbReference type="PRINTS" id="PR00449">
    <property type="entry name" value="RASTRNSFRMNG"/>
</dbReference>
<dbReference type="OrthoDB" id="5976022at2759"/>
<dbReference type="Pfam" id="PF00071">
    <property type="entry name" value="Ras"/>
    <property type="match status" value="1"/>
</dbReference>
<protein>
    <submittedName>
        <fullName evidence="3">Putative rheb small monomeric gtpase</fullName>
    </submittedName>
</protein>
<dbReference type="GO" id="GO:0003924">
    <property type="term" value="F:GTPase activity"/>
    <property type="evidence" value="ECO:0007669"/>
    <property type="project" value="InterPro"/>
</dbReference>
<evidence type="ECO:0000256" key="2">
    <source>
        <dbReference type="ARBA" id="ARBA00023134"/>
    </source>
</evidence>
<dbReference type="PANTHER" id="PTHR24070">
    <property type="entry name" value="RAS, DI-RAS, AND RHEB FAMILY MEMBERS OF SMALL GTPASE SUPERFAMILY"/>
    <property type="match status" value="1"/>
</dbReference>
<dbReference type="Proteomes" id="UP000053317">
    <property type="component" value="Unassembled WGS sequence"/>
</dbReference>
<sequence length="92" mass="9980">MVPVIKDKILNHLGAETVPLVVVGNKTDIKPQMKQVTPEEGKKLAEELGCAWTEASARLNENVGKSFELLIAEIEKQQNPNEPPGGGKCTVM</sequence>
<reference evidence="3 4" key="2">
    <citation type="submission" date="2015-05" db="EMBL/GenBank/DDBJ databases">
        <authorList>
            <person name="Morales-Cruz A."/>
            <person name="Amrine K.C."/>
            <person name="Cantu D."/>
        </authorList>
    </citation>
    <scope>NUCLEOTIDE SEQUENCE [LARGE SCALE GENOMIC DNA]</scope>
    <source>
        <strain evidence="3">UCRPC4</strain>
    </source>
</reference>
<keyword evidence="2" id="KW-0342">GTP-binding</keyword>
<keyword evidence="4" id="KW-1185">Reference proteome</keyword>
<dbReference type="SUPFAM" id="SSF52540">
    <property type="entry name" value="P-loop containing nucleoside triphosphate hydrolases"/>
    <property type="match status" value="1"/>
</dbReference>
<gene>
    <name evidence="3" type="ORF">UCRPC4_g01803</name>
</gene>
<name>A0A0G2ETL8_PHACM</name>
<keyword evidence="1" id="KW-0547">Nucleotide-binding</keyword>
<comment type="caution">
    <text evidence="3">The sequence shown here is derived from an EMBL/GenBank/DDBJ whole genome shotgun (WGS) entry which is preliminary data.</text>
</comment>
<dbReference type="AlphaFoldDB" id="A0A0G2ETL8"/>
<dbReference type="GO" id="GO:0007165">
    <property type="term" value="P:signal transduction"/>
    <property type="evidence" value="ECO:0007669"/>
    <property type="project" value="InterPro"/>
</dbReference>
<dbReference type="InterPro" id="IPR027417">
    <property type="entry name" value="P-loop_NTPase"/>
</dbReference>
<proteinExistence type="predicted"/>
<dbReference type="SMART" id="SM00175">
    <property type="entry name" value="RAB"/>
    <property type="match status" value="1"/>
</dbReference>
<dbReference type="InterPro" id="IPR001806">
    <property type="entry name" value="Small_GTPase"/>
</dbReference>
<reference evidence="3 4" key="1">
    <citation type="submission" date="2015-05" db="EMBL/GenBank/DDBJ databases">
        <title>Distinctive expansion of gene families associated with plant cell wall degradation and secondary metabolism in the genomes of grapevine trunk pathogens.</title>
        <authorList>
            <person name="Lawrence D.P."/>
            <person name="Travadon R."/>
            <person name="Rolshausen P.E."/>
            <person name="Baumgartner K."/>
        </authorList>
    </citation>
    <scope>NUCLEOTIDE SEQUENCE [LARGE SCALE GENOMIC DNA]</scope>
    <source>
        <strain evidence="3">UCRPC4</strain>
    </source>
</reference>
<dbReference type="PROSITE" id="PS51421">
    <property type="entry name" value="RAS"/>
    <property type="match status" value="1"/>
</dbReference>
<accession>A0A0G2ETL8</accession>
<dbReference type="PROSITE" id="PS51419">
    <property type="entry name" value="RAB"/>
    <property type="match status" value="1"/>
</dbReference>
<evidence type="ECO:0000256" key="1">
    <source>
        <dbReference type="ARBA" id="ARBA00022741"/>
    </source>
</evidence>
<dbReference type="Gene3D" id="3.40.50.300">
    <property type="entry name" value="P-loop containing nucleotide triphosphate hydrolases"/>
    <property type="match status" value="1"/>
</dbReference>
<dbReference type="GO" id="GO:0016020">
    <property type="term" value="C:membrane"/>
    <property type="evidence" value="ECO:0007669"/>
    <property type="project" value="InterPro"/>
</dbReference>
<dbReference type="EMBL" id="LCWF01000041">
    <property type="protein sequence ID" value="KKY25539.1"/>
    <property type="molecule type" value="Genomic_DNA"/>
</dbReference>
<dbReference type="InterPro" id="IPR020849">
    <property type="entry name" value="Small_GTPase_Ras-type"/>
</dbReference>
<evidence type="ECO:0000313" key="3">
    <source>
        <dbReference type="EMBL" id="KKY25539.1"/>
    </source>
</evidence>
<dbReference type="GO" id="GO:0005525">
    <property type="term" value="F:GTP binding"/>
    <property type="evidence" value="ECO:0007669"/>
    <property type="project" value="UniProtKB-KW"/>
</dbReference>
<organism evidence="3 4">
    <name type="scientific">Phaeomoniella chlamydospora</name>
    <name type="common">Phaeoacremonium chlamydosporum</name>
    <dbReference type="NCBI Taxonomy" id="158046"/>
    <lineage>
        <taxon>Eukaryota</taxon>
        <taxon>Fungi</taxon>
        <taxon>Dikarya</taxon>
        <taxon>Ascomycota</taxon>
        <taxon>Pezizomycotina</taxon>
        <taxon>Eurotiomycetes</taxon>
        <taxon>Chaetothyriomycetidae</taxon>
        <taxon>Phaeomoniellales</taxon>
        <taxon>Phaeomoniellaceae</taxon>
        <taxon>Phaeomoniella</taxon>
    </lineage>
</organism>
<dbReference type="SMART" id="SM00173">
    <property type="entry name" value="RAS"/>
    <property type="match status" value="1"/>
</dbReference>